<gene>
    <name evidence="10" type="ORF">SIL82_08660</name>
</gene>
<evidence type="ECO:0000256" key="8">
    <source>
        <dbReference type="ARBA" id="ARBA00023288"/>
    </source>
</evidence>
<proteinExistence type="inferred from homology"/>
<protein>
    <submittedName>
        <fullName evidence="10">Efflux transporter outer membrane subunit</fullName>
    </submittedName>
</protein>
<evidence type="ECO:0000256" key="6">
    <source>
        <dbReference type="ARBA" id="ARBA00023136"/>
    </source>
</evidence>
<evidence type="ECO:0000256" key="7">
    <source>
        <dbReference type="ARBA" id="ARBA00023139"/>
    </source>
</evidence>
<comment type="subcellular location">
    <subcellularLocation>
        <location evidence="9">Cell membrane</location>
        <topology evidence="9">Lipid-anchor</topology>
    </subcellularLocation>
    <subcellularLocation>
        <location evidence="1">Membrane</location>
    </subcellularLocation>
</comment>
<comment type="caution">
    <text evidence="10">The sequence shown here is derived from an EMBL/GenBank/DDBJ whole genome shotgun (WGS) entry which is preliminary data.</text>
</comment>
<evidence type="ECO:0000256" key="5">
    <source>
        <dbReference type="ARBA" id="ARBA00022729"/>
    </source>
</evidence>
<dbReference type="Gene3D" id="2.20.200.10">
    <property type="entry name" value="Outer membrane efflux proteins (OEP)"/>
    <property type="match status" value="1"/>
</dbReference>
<evidence type="ECO:0000256" key="9">
    <source>
        <dbReference type="RuleBase" id="RU362097"/>
    </source>
</evidence>
<keyword evidence="8 9" id="KW-0449">Lipoprotein</keyword>
<keyword evidence="7 9" id="KW-0564">Palmitate</keyword>
<evidence type="ECO:0000313" key="10">
    <source>
        <dbReference type="EMBL" id="MDX5984333.1"/>
    </source>
</evidence>
<name>A0ABU4PJF7_9SPHN</name>
<dbReference type="NCBIfam" id="TIGR01845">
    <property type="entry name" value="outer_NodT"/>
    <property type="match status" value="1"/>
</dbReference>
<organism evidence="10 11">
    <name type="scientific">Sphingomonas echinoides</name>
    <dbReference type="NCBI Taxonomy" id="59803"/>
    <lineage>
        <taxon>Bacteria</taxon>
        <taxon>Pseudomonadati</taxon>
        <taxon>Pseudomonadota</taxon>
        <taxon>Alphaproteobacteria</taxon>
        <taxon>Sphingomonadales</taxon>
        <taxon>Sphingomonadaceae</taxon>
        <taxon>Sphingomonas</taxon>
    </lineage>
</organism>
<feature type="chain" id="PRO_5044967104" evidence="9">
    <location>
        <begin position="23"/>
        <end position="476"/>
    </location>
</feature>
<evidence type="ECO:0000256" key="2">
    <source>
        <dbReference type="ARBA" id="ARBA00007613"/>
    </source>
</evidence>
<dbReference type="Gene3D" id="1.20.1600.10">
    <property type="entry name" value="Outer membrane efflux proteins (OEP)"/>
    <property type="match status" value="1"/>
</dbReference>
<reference evidence="10 11" key="1">
    <citation type="submission" date="2023-11" db="EMBL/GenBank/DDBJ databases">
        <title>MicrobeMod: A computational toolkit for identifying prokaryotic methylation and restriction-modification with nanopore sequencing.</title>
        <authorList>
            <person name="Crits-Christoph A."/>
            <person name="Kang S.C."/>
            <person name="Lee H."/>
            <person name="Ostrov N."/>
        </authorList>
    </citation>
    <scope>NUCLEOTIDE SEQUENCE [LARGE SCALE GENOMIC DNA]</scope>
    <source>
        <strain evidence="10 11">ATCC 14820</strain>
    </source>
</reference>
<dbReference type="PANTHER" id="PTHR30203">
    <property type="entry name" value="OUTER MEMBRANE CATION EFFLUX PROTEIN"/>
    <property type="match status" value="1"/>
</dbReference>
<dbReference type="Proteomes" id="UP001279660">
    <property type="component" value="Unassembled WGS sequence"/>
</dbReference>
<accession>A0ABU4PJF7</accession>
<dbReference type="EMBL" id="JAWXXV010000001">
    <property type="protein sequence ID" value="MDX5984333.1"/>
    <property type="molecule type" value="Genomic_DNA"/>
</dbReference>
<evidence type="ECO:0000313" key="11">
    <source>
        <dbReference type="Proteomes" id="UP001279660"/>
    </source>
</evidence>
<dbReference type="Pfam" id="PF02321">
    <property type="entry name" value="OEP"/>
    <property type="match status" value="2"/>
</dbReference>
<keyword evidence="4 9" id="KW-0812">Transmembrane</keyword>
<dbReference type="InterPro" id="IPR010131">
    <property type="entry name" value="MdtP/NodT-like"/>
</dbReference>
<keyword evidence="6 9" id="KW-0472">Membrane</keyword>
<comment type="similarity">
    <text evidence="2 9">Belongs to the outer membrane factor (OMF) (TC 1.B.17) family.</text>
</comment>
<dbReference type="RefSeq" id="WP_010403479.1">
    <property type="nucleotide sequence ID" value="NZ_JAWXXV010000001.1"/>
</dbReference>
<sequence>MKRRVGVASLGALLLASCAAVPHDPPQVAQLQPAAVGLSAQGATIAPDWWTVFHDPQLDTLVTMGLAANPTLDRALARARIAEATLGVRRSDQLPQVTADGQSLYQRFPERSLYPPPYAGNAYPISSVQANLSWNLDLFGRQRALVTGARADVAAAALDAAAARLMVSTSIAQAYVGLARAEQLIGVADNFVATRREAMGFVTSRIRNKLASQFELRQAETLLAEAEQARTRAVAQRELLVHALAALVGRGADFYPQIASPKLAFDTPPLVPETLPADLLGRRPDLLAGQARIDSAVAGRRVARADFLPNVSIQALAGFAALGLGSFFDAGARTYGAGPAIHVPIFEGGKLKAQYRGATAALDEAVAAYDDAVLGAVRDSADALTHVRASDQDTAEQRRVVAGLRETVRLNQVRVSTGLGSQLDTIDAGFRLLEAEQALVSLQSDAFTHRIQLIAALGGGFQSSPPPAAAHADMPS</sequence>
<feature type="signal peptide" evidence="9">
    <location>
        <begin position="1"/>
        <end position="22"/>
    </location>
</feature>
<keyword evidence="11" id="KW-1185">Reference proteome</keyword>
<dbReference type="InterPro" id="IPR003423">
    <property type="entry name" value="OMP_efflux"/>
</dbReference>
<keyword evidence="5 9" id="KW-0732">Signal</keyword>
<dbReference type="PANTHER" id="PTHR30203:SF20">
    <property type="entry name" value="MULTIDRUG RESISTANCE OUTER MEMBRANE PROTEIN MDTP-RELATED"/>
    <property type="match status" value="1"/>
</dbReference>
<keyword evidence="3 9" id="KW-1134">Transmembrane beta strand</keyword>
<dbReference type="PROSITE" id="PS51257">
    <property type="entry name" value="PROKAR_LIPOPROTEIN"/>
    <property type="match status" value="1"/>
</dbReference>
<evidence type="ECO:0000256" key="3">
    <source>
        <dbReference type="ARBA" id="ARBA00022452"/>
    </source>
</evidence>
<evidence type="ECO:0000256" key="1">
    <source>
        <dbReference type="ARBA" id="ARBA00004370"/>
    </source>
</evidence>
<dbReference type="SUPFAM" id="SSF56954">
    <property type="entry name" value="Outer membrane efflux proteins (OEP)"/>
    <property type="match status" value="1"/>
</dbReference>
<evidence type="ECO:0000256" key="4">
    <source>
        <dbReference type="ARBA" id="ARBA00022692"/>
    </source>
</evidence>